<accession>A0A9N9JVC4</accession>
<evidence type="ECO:0000313" key="1">
    <source>
        <dbReference type="EMBL" id="CAG8799189.1"/>
    </source>
</evidence>
<proteinExistence type="predicted"/>
<dbReference type="EMBL" id="CAJVPZ010069676">
    <property type="protein sequence ID" value="CAG8799189.1"/>
    <property type="molecule type" value="Genomic_DNA"/>
</dbReference>
<dbReference type="OrthoDB" id="10428711at2759"/>
<protein>
    <submittedName>
        <fullName evidence="1">13139_t:CDS:1</fullName>
    </submittedName>
</protein>
<gene>
    <name evidence="1" type="ORF">RFULGI_LOCUS17558</name>
</gene>
<organism evidence="1 2">
    <name type="scientific">Racocetra fulgida</name>
    <dbReference type="NCBI Taxonomy" id="60492"/>
    <lineage>
        <taxon>Eukaryota</taxon>
        <taxon>Fungi</taxon>
        <taxon>Fungi incertae sedis</taxon>
        <taxon>Mucoromycota</taxon>
        <taxon>Glomeromycotina</taxon>
        <taxon>Glomeromycetes</taxon>
        <taxon>Diversisporales</taxon>
        <taxon>Gigasporaceae</taxon>
        <taxon>Racocetra</taxon>
    </lineage>
</organism>
<name>A0A9N9JVC4_9GLOM</name>
<keyword evidence="2" id="KW-1185">Reference proteome</keyword>
<comment type="caution">
    <text evidence="1">The sequence shown here is derived from an EMBL/GenBank/DDBJ whole genome shotgun (WGS) entry which is preliminary data.</text>
</comment>
<reference evidence="1" key="1">
    <citation type="submission" date="2021-06" db="EMBL/GenBank/DDBJ databases">
        <authorList>
            <person name="Kallberg Y."/>
            <person name="Tangrot J."/>
            <person name="Rosling A."/>
        </authorList>
    </citation>
    <scope>NUCLEOTIDE SEQUENCE</scope>
    <source>
        <strain evidence="1">IN212</strain>
    </source>
</reference>
<sequence length="61" mass="7144">AEICDYIVSLSVAQNPHLDINRFLSWITEDFDALKYFTRDILKKDYKDIETRLSSTALPHL</sequence>
<feature type="non-terminal residue" evidence="1">
    <location>
        <position position="1"/>
    </location>
</feature>
<evidence type="ECO:0000313" key="2">
    <source>
        <dbReference type="Proteomes" id="UP000789396"/>
    </source>
</evidence>
<dbReference type="AlphaFoldDB" id="A0A9N9JVC4"/>
<dbReference type="Proteomes" id="UP000789396">
    <property type="component" value="Unassembled WGS sequence"/>
</dbReference>